<dbReference type="GO" id="GO:0000976">
    <property type="term" value="F:transcription cis-regulatory region binding"/>
    <property type="evidence" value="ECO:0007669"/>
    <property type="project" value="TreeGrafter"/>
</dbReference>
<dbReference type="InterPro" id="IPR004111">
    <property type="entry name" value="Repressor_TetR_C"/>
</dbReference>
<organism evidence="7 8">
    <name type="scientific">Ktedonosporobacter rubrisoli</name>
    <dbReference type="NCBI Taxonomy" id="2509675"/>
    <lineage>
        <taxon>Bacteria</taxon>
        <taxon>Bacillati</taxon>
        <taxon>Chloroflexota</taxon>
        <taxon>Ktedonobacteria</taxon>
        <taxon>Ktedonobacterales</taxon>
        <taxon>Ktedonosporobacteraceae</taxon>
        <taxon>Ktedonosporobacter</taxon>
    </lineage>
</organism>
<proteinExistence type="predicted"/>
<dbReference type="Gene3D" id="1.10.10.60">
    <property type="entry name" value="Homeodomain-like"/>
    <property type="match status" value="1"/>
</dbReference>
<dbReference type="Proteomes" id="UP000290365">
    <property type="component" value="Chromosome"/>
</dbReference>
<dbReference type="SUPFAM" id="SSF46689">
    <property type="entry name" value="Homeodomain-like"/>
    <property type="match status" value="1"/>
</dbReference>
<dbReference type="InterPro" id="IPR003012">
    <property type="entry name" value="Tet_transcr_reg_TetR"/>
</dbReference>
<dbReference type="InterPro" id="IPR009057">
    <property type="entry name" value="Homeodomain-like_sf"/>
</dbReference>
<dbReference type="EMBL" id="CP035758">
    <property type="protein sequence ID" value="QBD80841.1"/>
    <property type="molecule type" value="Genomic_DNA"/>
</dbReference>
<gene>
    <name evidence="7" type="ORF">EPA93_34690</name>
</gene>
<dbReference type="AlphaFoldDB" id="A0A4V0YZT5"/>
<dbReference type="PANTHER" id="PTHR30055:SF151">
    <property type="entry name" value="TRANSCRIPTIONAL REGULATORY PROTEIN"/>
    <property type="match status" value="1"/>
</dbReference>
<dbReference type="Pfam" id="PF02909">
    <property type="entry name" value="TetR_C_1"/>
    <property type="match status" value="1"/>
</dbReference>
<evidence type="ECO:0000313" key="7">
    <source>
        <dbReference type="EMBL" id="QBD80841.1"/>
    </source>
</evidence>
<name>A0A4V0YZT5_KTERU</name>
<dbReference type="InterPro" id="IPR023772">
    <property type="entry name" value="DNA-bd_HTH_TetR-type_CS"/>
</dbReference>
<dbReference type="PROSITE" id="PS01081">
    <property type="entry name" value="HTH_TETR_1"/>
    <property type="match status" value="1"/>
</dbReference>
<feature type="DNA-binding region" description="H-T-H motif" evidence="5">
    <location>
        <begin position="53"/>
        <end position="72"/>
    </location>
</feature>
<evidence type="ECO:0000256" key="4">
    <source>
        <dbReference type="ARBA" id="ARBA00023163"/>
    </source>
</evidence>
<dbReference type="PANTHER" id="PTHR30055">
    <property type="entry name" value="HTH-TYPE TRANSCRIPTIONAL REGULATOR RUTR"/>
    <property type="match status" value="1"/>
</dbReference>
<dbReference type="KEGG" id="kbs:EPA93_34690"/>
<dbReference type="InterPro" id="IPR050109">
    <property type="entry name" value="HTH-type_TetR-like_transc_reg"/>
</dbReference>
<keyword evidence="1" id="KW-0678">Repressor</keyword>
<reference evidence="7 8" key="1">
    <citation type="submission" date="2019-01" db="EMBL/GenBank/DDBJ databases">
        <title>Ktedonosporobacter rubrisoli SCAWS-G2.</title>
        <authorList>
            <person name="Huang Y."/>
            <person name="Yan B."/>
        </authorList>
    </citation>
    <scope>NUCLEOTIDE SEQUENCE [LARGE SCALE GENOMIC DNA]</scope>
    <source>
        <strain evidence="7 8">SCAWS-G2</strain>
    </source>
</reference>
<dbReference type="Pfam" id="PF00440">
    <property type="entry name" value="TetR_N"/>
    <property type="match status" value="1"/>
</dbReference>
<protein>
    <submittedName>
        <fullName evidence="7">TetR family transcriptional regulator</fullName>
    </submittedName>
</protein>
<dbReference type="GO" id="GO:0045892">
    <property type="term" value="P:negative regulation of DNA-templated transcription"/>
    <property type="evidence" value="ECO:0007669"/>
    <property type="project" value="InterPro"/>
</dbReference>
<keyword evidence="4" id="KW-0804">Transcription</keyword>
<dbReference type="GO" id="GO:0003700">
    <property type="term" value="F:DNA-binding transcription factor activity"/>
    <property type="evidence" value="ECO:0007669"/>
    <property type="project" value="TreeGrafter"/>
</dbReference>
<accession>A0A4V0YZT5</accession>
<feature type="domain" description="HTH tetR-type" evidence="6">
    <location>
        <begin position="30"/>
        <end position="90"/>
    </location>
</feature>
<dbReference type="PRINTS" id="PR00400">
    <property type="entry name" value="TETREPRESSOR"/>
</dbReference>
<dbReference type="SUPFAM" id="SSF48498">
    <property type="entry name" value="Tetracyclin repressor-like, C-terminal domain"/>
    <property type="match status" value="1"/>
</dbReference>
<evidence type="ECO:0000256" key="3">
    <source>
        <dbReference type="ARBA" id="ARBA00023125"/>
    </source>
</evidence>
<dbReference type="PROSITE" id="PS50977">
    <property type="entry name" value="HTH_TETR_2"/>
    <property type="match status" value="1"/>
</dbReference>
<evidence type="ECO:0000259" key="6">
    <source>
        <dbReference type="PROSITE" id="PS50977"/>
    </source>
</evidence>
<sequence length="251" mass="27913">MSSTKKDANKGELPSIWLRPRRAARKALPPLSQERIVQEAISLLDEQGFEGLSMRRLAERLGAGAASLYWYVATKEDLLELVMDVILQDISREEAPSSDWRTELQRLAAGLRAIILRHPWSGQLLGAYPQLGPNALAFTEAVLRALDRAGLAGPLLDGALSAIFHYVIGCALTDAALQVSMQRSQIDEDDWHNAIKKLLEEEEQRTALMAYLSQRSHDDIEQRFLLGLKCVLDGLEQWSRGNAPSSERANA</sequence>
<dbReference type="OrthoDB" id="166040at2"/>
<dbReference type="RefSeq" id="WP_129891903.1">
    <property type="nucleotide sequence ID" value="NZ_CP035758.1"/>
</dbReference>
<evidence type="ECO:0000256" key="2">
    <source>
        <dbReference type="ARBA" id="ARBA00023015"/>
    </source>
</evidence>
<keyword evidence="8" id="KW-1185">Reference proteome</keyword>
<dbReference type="Gene3D" id="1.10.357.10">
    <property type="entry name" value="Tetracycline Repressor, domain 2"/>
    <property type="match status" value="1"/>
</dbReference>
<keyword evidence="3 5" id="KW-0238">DNA-binding</keyword>
<dbReference type="InterPro" id="IPR001647">
    <property type="entry name" value="HTH_TetR"/>
</dbReference>
<keyword evidence="2" id="KW-0805">Transcription regulation</keyword>
<evidence type="ECO:0000256" key="1">
    <source>
        <dbReference type="ARBA" id="ARBA00022491"/>
    </source>
</evidence>
<dbReference type="PRINTS" id="PR00455">
    <property type="entry name" value="HTHTETR"/>
</dbReference>
<evidence type="ECO:0000256" key="5">
    <source>
        <dbReference type="PROSITE-ProRule" id="PRU00335"/>
    </source>
</evidence>
<dbReference type="GO" id="GO:0046677">
    <property type="term" value="P:response to antibiotic"/>
    <property type="evidence" value="ECO:0007669"/>
    <property type="project" value="InterPro"/>
</dbReference>
<dbReference type="InterPro" id="IPR036271">
    <property type="entry name" value="Tet_transcr_reg_TetR-rel_C_sf"/>
</dbReference>
<evidence type="ECO:0000313" key="8">
    <source>
        <dbReference type="Proteomes" id="UP000290365"/>
    </source>
</evidence>